<feature type="transmembrane region" description="Helical" evidence="1">
    <location>
        <begin position="169"/>
        <end position="186"/>
    </location>
</feature>
<dbReference type="PANTHER" id="PTHR35342:SF5">
    <property type="entry name" value="TRICARBOXYLIC TRANSPORT PROTEIN"/>
    <property type="match status" value="1"/>
</dbReference>
<reference evidence="4" key="1">
    <citation type="journal article" date="2019" name="Int. J. Syst. Evol. Microbiol.">
        <title>The Global Catalogue of Microorganisms (GCM) 10K type strain sequencing project: providing services to taxonomists for standard genome sequencing and annotation.</title>
        <authorList>
            <consortium name="The Broad Institute Genomics Platform"/>
            <consortium name="The Broad Institute Genome Sequencing Center for Infectious Disease"/>
            <person name="Wu L."/>
            <person name="Ma J."/>
        </authorList>
    </citation>
    <scope>NUCLEOTIDE SEQUENCE [LARGE SCALE GENOMIC DNA]</scope>
    <source>
        <strain evidence="4">JCM 19173</strain>
    </source>
</reference>
<dbReference type="Pfam" id="PF01970">
    <property type="entry name" value="TctA"/>
    <property type="match status" value="1"/>
</dbReference>
<dbReference type="Proteomes" id="UP000604341">
    <property type="component" value="Unassembled WGS sequence"/>
</dbReference>
<evidence type="ECO:0000259" key="2">
    <source>
        <dbReference type="Pfam" id="PF01970"/>
    </source>
</evidence>
<gene>
    <name evidence="3" type="ORF">GCM10010844_04550</name>
</gene>
<evidence type="ECO:0000313" key="4">
    <source>
        <dbReference type="Proteomes" id="UP000604341"/>
    </source>
</evidence>
<feature type="transmembrane region" description="Helical" evidence="1">
    <location>
        <begin position="206"/>
        <end position="226"/>
    </location>
</feature>
<feature type="transmembrane region" description="Helical" evidence="1">
    <location>
        <begin position="390"/>
        <end position="423"/>
    </location>
</feature>
<proteinExistence type="predicted"/>
<keyword evidence="4" id="KW-1185">Reference proteome</keyword>
<sequence length="503" mass="52424">MDAVHSLFAGFETALTPLNLLWALIGVTLGTLVGVLPGIGPALTVALLLPVTAKLPPVSAFIMFAGIYYGGMFGGSTTSILLNTPGESSSIITALEGNKMARRGRAAAALATAAIGSFVAGTIGTMLLTFAAPAIAEVAVQIPPSAKFALIMLAFVTISATFGGSPLRGLISLFLGLAIGLIGTDLQSGQARFTLGYPELLDGIDFVTVVIGLFAVGETLFVASRLRKDKASVIKLEGNASMTRDDWRRSWKPWLRGTALGFPFGAIPAGGAEIPTFLSYTLEKKLSKHSEEFGKGAIEGVAGPEAANNASAAGVLVPLLTLGLPTSATAAILLAAFQQYGLQPGPLLFVTSPDLVWGLIASLYIGNVMLLALNLPLAPIWAKLLLIPRPFLYAGILVFSTVGVYSLNNSVFDLILLAIFGLIGYGMRRFDFPVTPAIIGVILGPVSESQFRTAMQQSGGDVSVFVRQPLSLFILLIVLAALVVPQVLKVRAARAAKGDSLSA</sequence>
<keyword evidence="1" id="KW-0472">Membrane</keyword>
<keyword evidence="1" id="KW-0812">Transmembrane</keyword>
<feature type="transmembrane region" description="Helical" evidence="1">
    <location>
        <begin position="20"/>
        <end position="49"/>
    </location>
</feature>
<dbReference type="PANTHER" id="PTHR35342">
    <property type="entry name" value="TRICARBOXYLIC TRANSPORT PROTEIN"/>
    <property type="match status" value="1"/>
</dbReference>
<feature type="transmembrane region" description="Helical" evidence="1">
    <location>
        <begin position="315"/>
        <end position="337"/>
    </location>
</feature>
<feature type="transmembrane region" description="Helical" evidence="1">
    <location>
        <begin position="357"/>
        <end position="378"/>
    </location>
</feature>
<dbReference type="InterPro" id="IPR002823">
    <property type="entry name" value="DUF112_TM"/>
</dbReference>
<keyword evidence="1" id="KW-1133">Transmembrane helix</keyword>
<feature type="transmembrane region" description="Helical" evidence="1">
    <location>
        <begin position="144"/>
        <end position="162"/>
    </location>
</feature>
<feature type="transmembrane region" description="Helical" evidence="1">
    <location>
        <begin position="470"/>
        <end position="488"/>
    </location>
</feature>
<dbReference type="RefSeq" id="WP_189067334.1">
    <property type="nucleotide sequence ID" value="NZ_BMPE01000001.1"/>
</dbReference>
<organism evidence="3 4">
    <name type="scientific">Deinococcus radiotolerans</name>
    <dbReference type="NCBI Taxonomy" id="1309407"/>
    <lineage>
        <taxon>Bacteria</taxon>
        <taxon>Thermotogati</taxon>
        <taxon>Deinococcota</taxon>
        <taxon>Deinococci</taxon>
        <taxon>Deinococcales</taxon>
        <taxon>Deinococcaceae</taxon>
        <taxon>Deinococcus</taxon>
    </lineage>
</organism>
<evidence type="ECO:0000256" key="1">
    <source>
        <dbReference type="SAM" id="Phobius"/>
    </source>
</evidence>
<protein>
    <submittedName>
        <fullName evidence="3">Tripartite tricarboxylate transporter TctA</fullName>
    </submittedName>
</protein>
<feature type="transmembrane region" description="Helical" evidence="1">
    <location>
        <begin position="107"/>
        <end position="132"/>
    </location>
</feature>
<feature type="transmembrane region" description="Helical" evidence="1">
    <location>
        <begin position="61"/>
        <end position="82"/>
    </location>
</feature>
<accession>A0ABQ2FFE1</accession>
<comment type="caution">
    <text evidence="3">The sequence shown here is derived from an EMBL/GenBank/DDBJ whole genome shotgun (WGS) entry which is preliminary data.</text>
</comment>
<name>A0ABQ2FFE1_9DEIO</name>
<dbReference type="EMBL" id="BMPE01000001">
    <property type="protein sequence ID" value="GGK89105.1"/>
    <property type="molecule type" value="Genomic_DNA"/>
</dbReference>
<evidence type="ECO:0000313" key="3">
    <source>
        <dbReference type="EMBL" id="GGK89105.1"/>
    </source>
</evidence>
<feature type="domain" description="DUF112" evidence="2">
    <location>
        <begin position="20"/>
        <end position="439"/>
    </location>
</feature>